<feature type="compositionally biased region" description="Basic and acidic residues" evidence="1">
    <location>
        <begin position="285"/>
        <end position="297"/>
    </location>
</feature>
<feature type="compositionally biased region" description="Basic and acidic residues" evidence="1">
    <location>
        <begin position="191"/>
        <end position="211"/>
    </location>
</feature>
<evidence type="ECO:0000256" key="1">
    <source>
        <dbReference type="SAM" id="MobiDB-lite"/>
    </source>
</evidence>
<dbReference type="AlphaFoldDB" id="A0A914DZZ9"/>
<sequence>MTPTEKLEELLVNLQIQLDLVLQAIKATTQNEAESKRFIMEAMQKYFGSSALQAKGSKSSSVFSRLEYLQEKESKPKTDAFGRMRPVDDDDEYSLPFVNKKGGSNDMKSITSSNDEDLMPTHNPFVKGLPLGSKYPSPPSRSGFVRFGDSSKESPFSSAAKGASPKPYYSPRGERTYQNSSARGRSGQRGRGREFENRGAARGWENRRNYDTKISYRGSPSGSRGGYDFRSKNRYEQRSESKLDESPERRTPKFISRFGNGKSEKIDAFGKPRPIDDDDSPTPIRKTDAFGKPRPVDDDLDGSPLSIFSSKKTKSLENQESGAENSPSTSKKGISKSLKLSLERSEKGGSMPKIDAFGKPRPVDDEDDQFRLPVVHKNDSKLKIVPPTSFEKPETKNRKKVDAFGKPRPIDETEEVMPMCGGGKSIVDQIATSAVQEAKQFDSFGQIRPLNEVFGSNIPEENKSIWLGESKPILSPKIAALMENFKLQKF</sequence>
<protein>
    <submittedName>
        <fullName evidence="3">Uncharacterized protein</fullName>
    </submittedName>
</protein>
<evidence type="ECO:0000313" key="3">
    <source>
        <dbReference type="WBParaSite" id="ACRNAN_scaffold4860.g8790.t1"/>
    </source>
</evidence>
<keyword evidence="2" id="KW-1185">Reference proteome</keyword>
<dbReference type="WBParaSite" id="ACRNAN_scaffold4860.g8790.t1">
    <property type="protein sequence ID" value="ACRNAN_scaffold4860.g8790.t1"/>
    <property type="gene ID" value="ACRNAN_scaffold4860.g8790"/>
</dbReference>
<feature type="compositionally biased region" description="Polar residues" evidence="1">
    <location>
        <begin position="306"/>
        <end position="329"/>
    </location>
</feature>
<feature type="compositionally biased region" description="Basic and acidic residues" evidence="1">
    <location>
        <begin position="262"/>
        <end position="275"/>
    </location>
</feature>
<name>A0A914DZZ9_9BILA</name>
<feature type="compositionally biased region" description="Basic and acidic residues" evidence="1">
    <location>
        <begin position="391"/>
        <end position="411"/>
    </location>
</feature>
<evidence type="ECO:0000313" key="2">
    <source>
        <dbReference type="Proteomes" id="UP000887540"/>
    </source>
</evidence>
<feature type="compositionally biased region" description="Low complexity" evidence="1">
    <location>
        <begin position="330"/>
        <end position="340"/>
    </location>
</feature>
<dbReference type="Proteomes" id="UP000887540">
    <property type="component" value="Unplaced"/>
</dbReference>
<proteinExistence type="predicted"/>
<feature type="compositionally biased region" description="Basic and acidic residues" evidence="1">
    <location>
        <begin position="74"/>
        <end position="87"/>
    </location>
</feature>
<organism evidence="2 3">
    <name type="scientific">Acrobeloides nanus</name>
    <dbReference type="NCBI Taxonomy" id="290746"/>
    <lineage>
        <taxon>Eukaryota</taxon>
        <taxon>Metazoa</taxon>
        <taxon>Ecdysozoa</taxon>
        <taxon>Nematoda</taxon>
        <taxon>Chromadorea</taxon>
        <taxon>Rhabditida</taxon>
        <taxon>Tylenchina</taxon>
        <taxon>Cephalobomorpha</taxon>
        <taxon>Cephaloboidea</taxon>
        <taxon>Cephalobidae</taxon>
        <taxon>Acrobeloides</taxon>
    </lineage>
</organism>
<feature type="compositionally biased region" description="Basic and acidic residues" evidence="1">
    <location>
        <begin position="227"/>
        <end position="251"/>
    </location>
</feature>
<feature type="region of interest" description="Disordered" evidence="1">
    <location>
        <begin position="74"/>
        <end position="418"/>
    </location>
</feature>
<reference evidence="3" key="1">
    <citation type="submission" date="2022-11" db="UniProtKB">
        <authorList>
            <consortium name="WormBaseParasite"/>
        </authorList>
    </citation>
    <scope>IDENTIFICATION</scope>
</reference>
<accession>A0A914DZZ9</accession>